<name>A0A9X5ASQ6_9BRAD</name>
<dbReference type="EMBL" id="WNKV01000006">
    <property type="protein sequence ID" value="MTW16579.1"/>
    <property type="molecule type" value="Genomic_DNA"/>
</dbReference>
<sequence length="321" mass="35685">MSQISAGPSAGKRVLILSKDDDFHAVAIQGLLQKRGADADIVDTALFPGRLRASLAVADHDGGGAAVDVRLGDRPLGDYHAIWWRRPLHPAVDPRIRNAEERRFAARECREALWGLLAAAGRPIYNDPEAEQRAAYKPYQLAVAAAIGLDVPPTLIGNDAEEVRAFAERHDAVIYKAFSGTDLMMTDTRPLRPEDLADLWRLDFAPVIFQRYIPRGREYRVMLIGDDAFVTEVTIRNPKAHYDWRLDQDYGLVQATLPAGLIEKLLVLCRRLGLASGAVDLREDPDGRIFFLEINPSGQFLFLDVIAGTRTGERYCDLLLS</sequence>
<reference evidence="3 4" key="1">
    <citation type="submission" date="2019-11" db="EMBL/GenBank/DDBJ databases">
        <title>Whole-genome sequence of Rhodoplanes serenus DSM 18633, type strain.</title>
        <authorList>
            <person name="Kyndt J.A."/>
            <person name="Meyer T.E."/>
        </authorList>
    </citation>
    <scope>NUCLEOTIDE SEQUENCE [LARGE SCALE GENOMIC DNA]</scope>
    <source>
        <strain evidence="3 4">DSM 18633</strain>
    </source>
</reference>
<organism evidence="3 4">
    <name type="scientific">Rhodoplanes serenus</name>
    <dbReference type="NCBI Taxonomy" id="200615"/>
    <lineage>
        <taxon>Bacteria</taxon>
        <taxon>Pseudomonadati</taxon>
        <taxon>Pseudomonadota</taxon>
        <taxon>Alphaproteobacteria</taxon>
        <taxon>Hyphomicrobiales</taxon>
        <taxon>Nitrobacteraceae</taxon>
        <taxon>Rhodoplanes</taxon>
    </lineage>
</organism>
<accession>A0A9X5ASQ6</accession>
<comment type="caution">
    <text evidence="3">The sequence shown here is derived from an EMBL/GenBank/DDBJ whole genome shotgun (WGS) entry which is preliminary data.</text>
</comment>
<proteinExistence type="predicted"/>
<dbReference type="SUPFAM" id="SSF56059">
    <property type="entry name" value="Glutathione synthetase ATP-binding domain-like"/>
    <property type="match status" value="1"/>
</dbReference>
<dbReference type="GO" id="GO:0046872">
    <property type="term" value="F:metal ion binding"/>
    <property type="evidence" value="ECO:0007669"/>
    <property type="project" value="InterPro"/>
</dbReference>
<feature type="domain" description="ATP-grasp" evidence="2">
    <location>
        <begin position="141"/>
        <end position="320"/>
    </location>
</feature>
<dbReference type="PROSITE" id="PS50975">
    <property type="entry name" value="ATP_GRASP"/>
    <property type="match status" value="1"/>
</dbReference>
<protein>
    <recommendedName>
        <fullName evidence="2">ATP-grasp domain-containing protein</fullName>
    </recommendedName>
</protein>
<dbReference type="PANTHER" id="PTHR21621:SF0">
    <property type="entry name" value="BETA-CITRYLGLUTAMATE SYNTHASE B-RELATED"/>
    <property type="match status" value="1"/>
</dbReference>
<evidence type="ECO:0000259" key="2">
    <source>
        <dbReference type="PROSITE" id="PS50975"/>
    </source>
</evidence>
<evidence type="ECO:0000256" key="1">
    <source>
        <dbReference type="PROSITE-ProRule" id="PRU00409"/>
    </source>
</evidence>
<dbReference type="Proteomes" id="UP000438991">
    <property type="component" value="Unassembled WGS sequence"/>
</dbReference>
<evidence type="ECO:0000313" key="3">
    <source>
        <dbReference type="EMBL" id="MTW16579.1"/>
    </source>
</evidence>
<evidence type="ECO:0000313" key="4">
    <source>
        <dbReference type="Proteomes" id="UP000438991"/>
    </source>
</evidence>
<dbReference type="GO" id="GO:0018169">
    <property type="term" value="F:ribosomal S6-glutamic acid ligase activity"/>
    <property type="evidence" value="ECO:0007669"/>
    <property type="project" value="TreeGrafter"/>
</dbReference>
<dbReference type="Gene3D" id="3.30.470.20">
    <property type="entry name" value="ATP-grasp fold, B domain"/>
    <property type="match status" value="1"/>
</dbReference>
<dbReference type="AlphaFoldDB" id="A0A9X5ASQ6"/>
<dbReference type="PANTHER" id="PTHR21621">
    <property type="entry name" value="RIBOSOMAL PROTEIN S6 MODIFICATION PROTEIN"/>
    <property type="match status" value="1"/>
</dbReference>
<dbReference type="GO" id="GO:0005524">
    <property type="term" value="F:ATP binding"/>
    <property type="evidence" value="ECO:0007669"/>
    <property type="project" value="UniProtKB-UniRule"/>
</dbReference>
<dbReference type="InterPro" id="IPR011761">
    <property type="entry name" value="ATP-grasp"/>
</dbReference>
<keyword evidence="1" id="KW-0547">Nucleotide-binding</keyword>
<dbReference type="RefSeq" id="WP_155479509.1">
    <property type="nucleotide sequence ID" value="NZ_WNKV01000006.1"/>
</dbReference>
<keyword evidence="1" id="KW-0067">ATP-binding</keyword>
<gene>
    <name evidence="3" type="ORF">GJ689_10200</name>
</gene>
<dbReference type="GO" id="GO:0009432">
    <property type="term" value="P:SOS response"/>
    <property type="evidence" value="ECO:0007669"/>
    <property type="project" value="TreeGrafter"/>
</dbReference>
<dbReference type="GO" id="GO:0005737">
    <property type="term" value="C:cytoplasm"/>
    <property type="evidence" value="ECO:0007669"/>
    <property type="project" value="TreeGrafter"/>
</dbReference>